<protein>
    <recommendedName>
        <fullName evidence="3">Lipoprotein</fullName>
    </recommendedName>
</protein>
<dbReference type="EMBL" id="JBHTLU010000004">
    <property type="protein sequence ID" value="MFD1218672.1"/>
    <property type="molecule type" value="Genomic_DNA"/>
</dbReference>
<evidence type="ECO:0008006" key="3">
    <source>
        <dbReference type="Google" id="ProtNLM"/>
    </source>
</evidence>
<comment type="caution">
    <text evidence="1">The sequence shown here is derived from an EMBL/GenBank/DDBJ whole genome shotgun (WGS) entry which is preliminary data.</text>
</comment>
<dbReference type="PROSITE" id="PS51257">
    <property type="entry name" value="PROKAR_LIPOPROTEIN"/>
    <property type="match status" value="1"/>
</dbReference>
<sequence length="146" mass="16499">MMKKIFIAGVLLFILHIAVACSQKELSYEQKLDPRFPKPVHLHVSKPDGQGYMIYKKIEDNETVQTILDIFIHVPWENAKVSMLGQPDYKITTVNADPTVSYEPVTYAIWLSPKKDILEVIIEGQSKFGRISKEDAAKLLSILGSP</sequence>
<dbReference type="Proteomes" id="UP001597180">
    <property type="component" value="Unassembled WGS sequence"/>
</dbReference>
<proteinExistence type="predicted"/>
<name>A0ABW3UEP4_9BACL</name>
<reference evidence="2" key="1">
    <citation type="journal article" date="2019" name="Int. J. Syst. Evol. Microbiol.">
        <title>The Global Catalogue of Microorganisms (GCM) 10K type strain sequencing project: providing services to taxonomists for standard genome sequencing and annotation.</title>
        <authorList>
            <consortium name="The Broad Institute Genomics Platform"/>
            <consortium name="The Broad Institute Genome Sequencing Center for Infectious Disease"/>
            <person name="Wu L."/>
            <person name="Ma J."/>
        </authorList>
    </citation>
    <scope>NUCLEOTIDE SEQUENCE [LARGE SCALE GENOMIC DNA]</scope>
    <source>
        <strain evidence="2">CCUG 53270</strain>
    </source>
</reference>
<dbReference type="RefSeq" id="WP_345586690.1">
    <property type="nucleotide sequence ID" value="NZ_BAABJG010000005.1"/>
</dbReference>
<evidence type="ECO:0000313" key="2">
    <source>
        <dbReference type="Proteomes" id="UP001597180"/>
    </source>
</evidence>
<keyword evidence="2" id="KW-1185">Reference proteome</keyword>
<accession>A0ABW3UEP4</accession>
<organism evidence="1 2">
    <name type="scientific">Paenibacillus vulneris</name>
    <dbReference type="NCBI Taxonomy" id="1133364"/>
    <lineage>
        <taxon>Bacteria</taxon>
        <taxon>Bacillati</taxon>
        <taxon>Bacillota</taxon>
        <taxon>Bacilli</taxon>
        <taxon>Bacillales</taxon>
        <taxon>Paenibacillaceae</taxon>
        <taxon>Paenibacillus</taxon>
    </lineage>
</organism>
<evidence type="ECO:0000313" key="1">
    <source>
        <dbReference type="EMBL" id="MFD1218672.1"/>
    </source>
</evidence>
<gene>
    <name evidence="1" type="ORF">ACFQ4B_00960</name>
</gene>